<evidence type="ECO:0000313" key="1">
    <source>
        <dbReference type="EMBL" id="CAB1413722.1"/>
    </source>
</evidence>
<dbReference type="EMBL" id="CADEAL010000067">
    <property type="protein sequence ID" value="CAB1413722.1"/>
    <property type="molecule type" value="Genomic_DNA"/>
</dbReference>
<accession>A0A9N7TIK8</accession>
<dbReference type="Proteomes" id="UP001153269">
    <property type="component" value="Unassembled WGS sequence"/>
</dbReference>
<dbReference type="AlphaFoldDB" id="A0A9N7TIK8"/>
<organism evidence="1 2">
    <name type="scientific">Pleuronectes platessa</name>
    <name type="common">European plaice</name>
    <dbReference type="NCBI Taxonomy" id="8262"/>
    <lineage>
        <taxon>Eukaryota</taxon>
        <taxon>Metazoa</taxon>
        <taxon>Chordata</taxon>
        <taxon>Craniata</taxon>
        <taxon>Vertebrata</taxon>
        <taxon>Euteleostomi</taxon>
        <taxon>Actinopterygii</taxon>
        <taxon>Neopterygii</taxon>
        <taxon>Teleostei</taxon>
        <taxon>Neoteleostei</taxon>
        <taxon>Acanthomorphata</taxon>
        <taxon>Carangaria</taxon>
        <taxon>Pleuronectiformes</taxon>
        <taxon>Pleuronectoidei</taxon>
        <taxon>Pleuronectidae</taxon>
        <taxon>Pleuronectes</taxon>
    </lineage>
</organism>
<protein>
    <submittedName>
        <fullName evidence="1">Uncharacterized protein</fullName>
    </submittedName>
</protein>
<keyword evidence="2" id="KW-1185">Reference proteome</keyword>
<proteinExistence type="predicted"/>
<gene>
    <name evidence="1" type="ORF">PLEPLA_LOCUS1424</name>
</gene>
<sequence>MTTQTCSVDVSSVDVSSVDVSPALAMTWWLQTNREKQMSLNRRSPQCLLHLRRTHTVMSTRTTSITAVLHVCPFACGTSPQSHIRGGDTSAEAELSDLSSCDPAHLPTPTLLHYGC</sequence>
<reference evidence="1" key="1">
    <citation type="submission" date="2020-03" db="EMBL/GenBank/DDBJ databases">
        <authorList>
            <person name="Weist P."/>
        </authorList>
    </citation>
    <scope>NUCLEOTIDE SEQUENCE</scope>
</reference>
<comment type="caution">
    <text evidence="1">The sequence shown here is derived from an EMBL/GenBank/DDBJ whole genome shotgun (WGS) entry which is preliminary data.</text>
</comment>
<evidence type="ECO:0000313" key="2">
    <source>
        <dbReference type="Proteomes" id="UP001153269"/>
    </source>
</evidence>
<name>A0A9N7TIK8_PLEPL</name>